<comment type="subcellular location">
    <subcellularLocation>
        <location evidence="1 6">Cytoplasm</location>
        <location evidence="1 6">Nucleoid</location>
    </subcellularLocation>
</comment>
<name>A0A370DEY4_9GAMM</name>
<dbReference type="NCBIfam" id="NF001464">
    <property type="entry name" value="PRK00321.1-5"/>
    <property type="match status" value="1"/>
</dbReference>
<reference evidence="7 8" key="1">
    <citation type="journal article" date="2018" name="ISME J.">
        <title>Endosymbiont genomes yield clues of tubeworm success.</title>
        <authorList>
            <person name="Li Y."/>
            <person name="Liles M.R."/>
            <person name="Halanych K.M."/>
        </authorList>
    </citation>
    <scope>NUCLEOTIDE SEQUENCE [LARGE SCALE GENOMIC DNA]</scope>
    <source>
        <strain evidence="7">A1422</strain>
    </source>
</reference>
<dbReference type="EMBL" id="QFXD01000317">
    <property type="protein sequence ID" value="RDH83485.1"/>
    <property type="molecule type" value="Genomic_DNA"/>
</dbReference>
<evidence type="ECO:0000256" key="6">
    <source>
        <dbReference type="HAMAP-Rule" id="MF_00194"/>
    </source>
</evidence>
<evidence type="ECO:0000256" key="1">
    <source>
        <dbReference type="ARBA" id="ARBA00004453"/>
    </source>
</evidence>
<proteinExistence type="inferred from homology"/>
<dbReference type="GO" id="GO:0005737">
    <property type="term" value="C:cytoplasm"/>
    <property type="evidence" value="ECO:0007669"/>
    <property type="project" value="UniProtKB-UniRule"/>
</dbReference>
<evidence type="ECO:0000256" key="4">
    <source>
        <dbReference type="ARBA" id="ARBA00022490"/>
    </source>
</evidence>
<evidence type="ECO:0000256" key="2">
    <source>
        <dbReference type="ARBA" id="ARBA00008657"/>
    </source>
</evidence>
<evidence type="ECO:0000313" key="7">
    <source>
        <dbReference type="EMBL" id="RDH83485.1"/>
    </source>
</evidence>
<dbReference type="GO" id="GO:0003690">
    <property type="term" value="F:double-stranded DNA binding"/>
    <property type="evidence" value="ECO:0007669"/>
    <property type="project" value="TreeGrafter"/>
</dbReference>
<dbReference type="GO" id="GO:0006310">
    <property type="term" value="P:DNA recombination"/>
    <property type="evidence" value="ECO:0007669"/>
    <property type="project" value="UniProtKB-UniRule"/>
</dbReference>
<keyword evidence="4 6" id="KW-0963">Cytoplasm</keyword>
<dbReference type="InterPro" id="IPR007476">
    <property type="entry name" value="RdgC"/>
</dbReference>
<evidence type="ECO:0000313" key="8">
    <source>
        <dbReference type="Proteomes" id="UP000255508"/>
    </source>
</evidence>
<dbReference type="Pfam" id="PF04381">
    <property type="entry name" value="RdgC"/>
    <property type="match status" value="1"/>
</dbReference>
<dbReference type="PANTHER" id="PTHR38103">
    <property type="entry name" value="RECOMBINATION-ASSOCIATED PROTEIN RDGC"/>
    <property type="match status" value="1"/>
</dbReference>
<dbReference type="HAMAP" id="MF_00194">
    <property type="entry name" value="RdgC"/>
    <property type="match status" value="1"/>
</dbReference>
<comment type="caution">
    <text evidence="7">The sequence shown here is derived from an EMBL/GenBank/DDBJ whole genome shotgun (WGS) entry which is preliminary data.</text>
</comment>
<dbReference type="AlphaFoldDB" id="A0A370DEY4"/>
<comment type="similarity">
    <text evidence="2 6">Belongs to the RdgC family.</text>
</comment>
<dbReference type="GO" id="GO:0043590">
    <property type="term" value="C:bacterial nucleoid"/>
    <property type="evidence" value="ECO:0007669"/>
    <property type="project" value="TreeGrafter"/>
</dbReference>
<gene>
    <name evidence="6" type="primary">rdgC</name>
    <name evidence="7" type="ORF">DIZ79_17595</name>
</gene>
<evidence type="ECO:0000256" key="3">
    <source>
        <dbReference type="ARBA" id="ARBA00022296"/>
    </source>
</evidence>
<dbReference type="GO" id="GO:0000018">
    <property type="term" value="P:regulation of DNA recombination"/>
    <property type="evidence" value="ECO:0007669"/>
    <property type="project" value="TreeGrafter"/>
</dbReference>
<sequence>MWFKNLRIYQLLKPFALSEEELQIQLAEREFRSCGSMEPATLGWTSPLGRRSERLVHEVNGSIMLCLRQEEKVLPASVVREMVEEKAVLIEEAEARQVSRREKGEIRDEIIQDLMPRAFTKSARIYAMIDRTSGWILVDAASANKAEALLGLLRETLGTLPVRPLDVAVAPSSVMTEWVRRPEQYGDFLLQDSCELQDASDEKAIVRCKGHDLGAQEVLNHLDAGKQVVKLAVEWNERLSCMIESDLALKRIKFLDIIQEEAADSVAEDDIARFDVDFSLMALEFRRFLPRLLELFGGVQDEN</sequence>
<dbReference type="Proteomes" id="UP000255508">
    <property type="component" value="Unassembled WGS sequence"/>
</dbReference>
<organism evidence="7 8">
    <name type="scientific">endosymbiont of Lamellibrachia luymesi</name>
    <dbReference type="NCBI Taxonomy" id="2200907"/>
    <lineage>
        <taxon>Bacteria</taxon>
        <taxon>Pseudomonadati</taxon>
        <taxon>Pseudomonadota</taxon>
        <taxon>Gammaproteobacteria</taxon>
        <taxon>sulfur-oxidizing symbionts</taxon>
    </lineage>
</organism>
<accession>A0A370DEY4</accession>
<protein>
    <recommendedName>
        <fullName evidence="3 6">Recombination-associated protein RdgC</fullName>
    </recommendedName>
</protein>
<keyword evidence="5 6" id="KW-0233">DNA recombination</keyword>
<evidence type="ECO:0000256" key="5">
    <source>
        <dbReference type="ARBA" id="ARBA00023172"/>
    </source>
</evidence>
<comment type="function">
    <text evidence="6">May be involved in recombination.</text>
</comment>
<dbReference type="NCBIfam" id="NF001462">
    <property type="entry name" value="PRK00321.1-3"/>
    <property type="match status" value="1"/>
</dbReference>
<dbReference type="PANTHER" id="PTHR38103:SF1">
    <property type="entry name" value="RECOMBINATION-ASSOCIATED PROTEIN RDGC"/>
    <property type="match status" value="1"/>
</dbReference>